<dbReference type="InterPro" id="IPR001451">
    <property type="entry name" value="Hexapep"/>
</dbReference>
<dbReference type="Gene3D" id="2.160.10.10">
    <property type="entry name" value="Hexapeptide repeat proteins"/>
    <property type="match status" value="1"/>
</dbReference>
<dbReference type="InterPro" id="IPR011004">
    <property type="entry name" value="Trimer_LpxA-like_sf"/>
</dbReference>
<name>A0A2I1I0S4_9ACTO</name>
<evidence type="ECO:0000256" key="5">
    <source>
        <dbReference type="SAM" id="MobiDB-lite"/>
    </source>
</evidence>
<feature type="region of interest" description="Disordered" evidence="5">
    <location>
        <begin position="1"/>
        <end position="20"/>
    </location>
</feature>
<keyword evidence="3" id="KW-0677">Repeat</keyword>
<keyword evidence="4" id="KW-0012">Acyltransferase</keyword>
<dbReference type="InterPro" id="IPR024688">
    <property type="entry name" value="Mac_dom"/>
</dbReference>
<evidence type="ECO:0000256" key="1">
    <source>
        <dbReference type="ARBA" id="ARBA00007274"/>
    </source>
</evidence>
<comment type="similarity">
    <text evidence="1">Belongs to the transferase hexapeptide repeat family.</text>
</comment>
<dbReference type="FunFam" id="2.160.10.10:FF:000025">
    <property type="entry name" value="Hexapeptide-repeat containing-acetyltransferase"/>
    <property type="match status" value="1"/>
</dbReference>
<proteinExistence type="inferred from homology"/>
<evidence type="ECO:0000256" key="3">
    <source>
        <dbReference type="ARBA" id="ARBA00022737"/>
    </source>
</evidence>
<dbReference type="EMBL" id="PKKM01000005">
    <property type="protein sequence ID" value="PKY64730.1"/>
    <property type="molecule type" value="Genomic_DNA"/>
</dbReference>
<evidence type="ECO:0000313" key="7">
    <source>
        <dbReference type="EMBL" id="PKY64730.1"/>
    </source>
</evidence>
<dbReference type="Proteomes" id="UP000234198">
    <property type="component" value="Unassembled WGS sequence"/>
</dbReference>
<organism evidence="7 8">
    <name type="scientific">Schaalia odontolytica</name>
    <dbReference type="NCBI Taxonomy" id="1660"/>
    <lineage>
        <taxon>Bacteria</taxon>
        <taxon>Bacillati</taxon>
        <taxon>Actinomycetota</taxon>
        <taxon>Actinomycetes</taxon>
        <taxon>Actinomycetales</taxon>
        <taxon>Actinomycetaceae</taxon>
        <taxon>Schaalia</taxon>
    </lineage>
</organism>
<dbReference type="CDD" id="cd03357">
    <property type="entry name" value="LbH_MAT_GAT"/>
    <property type="match status" value="1"/>
</dbReference>
<dbReference type="Pfam" id="PF12464">
    <property type="entry name" value="Mac"/>
    <property type="match status" value="1"/>
</dbReference>
<dbReference type="PANTHER" id="PTHR23416">
    <property type="entry name" value="SIALIC ACID SYNTHASE-RELATED"/>
    <property type="match status" value="1"/>
</dbReference>
<feature type="compositionally biased region" description="Basic and acidic residues" evidence="5">
    <location>
        <begin position="10"/>
        <end position="20"/>
    </location>
</feature>
<reference evidence="7 8" key="1">
    <citation type="submission" date="2017-12" db="EMBL/GenBank/DDBJ databases">
        <title>Phylogenetic diversity of female urinary microbiome.</title>
        <authorList>
            <person name="Thomas-White K."/>
            <person name="Wolfe A.J."/>
        </authorList>
    </citation>
    <scope>NUCLEOTIDE SEQUENCE [LARGE SCALE GENOMIC DNA]</scope>
    <source>
        <strain evidence="7 8">UMB0018</strain>
    </source>
</reference>
<dbReference type="InterPro" id="IPR018357">
    <property type="entry name" value="Hexapep_transf_CS"/>
</dbReference>
<dbReference type="RefSeq" id="WP_101601522.1">
    <property type="nucleotide sequence ID" value="NZ_PKKM01000005.1"/>
</dbReference>
<dbReference type="SUPFAM" id="SSF51161">
    <property type="entry name" value="Trimeric LpxA-like enzymes"/>
    <property type="match status" value="1"/>
</dbReference>
<dbReference type="PROSITE" id="PS00101">
    <property type="entry name" value="HEXAPEP_TRANSFERASES"/>
    <property type="match status" value="1"/>
</dbReference>
<evidence type="ECO:0000313" key="8">
    <source>
        <dbReference type="Proteomes" id="UP000234198"/>
    </source>
</evidence>
<dbReference type="GO" id="GO:0005829">
    <property type="term" value="C:cytosol"/>
    <property type="evidence" value="ECO:0007669"/>
    <property type="project" value="TreeGrafter"/>
</dbReference>
<dbReference type="PANTHER" id="PTHR23416:SF23">
    <property type="entry name" value="ACETYLTRANSFERASE C18B11.09C-RELATED"/>
    <property type="match status" value="1"/>
</dbReference>
<dbReference type="GO" id="GO:0016407">
    <property type="term" value="F:acetyltransferase activity"/>
    <property type="evidence" value="ECO:0007669"/>
    <property type="project" value="InterPro"/>
</dbReference>
<keyword evidence="2 7" id="KW-0808">Transferase</keyword>
<dbReference type="GO" id="GO:0008374">
    <property type="term" value="F:O-acyltransferase activity"/>
    <property type="evidence" value="ECO:0007669"/>
    <property type="project" value="TreeGrafter"/>
</dbReference>
<protein>
    <submittedName>
        <fullName evidence="7">Maltose acetyltransferase</fullName>
    </submittedName>
</protein>
<dbReference type="Pfam" id="PF00132">
    <property type="entry name" value="Hexapep"/>
    <property type="match status" value="1"/>
</dbReference>
<evidence type="ECO:0000259" key="6">
    <source>
        <dbReference type="Pfam" id="PF12464"/>
    </source>
</evidence>
<accession>A0A2I1I0S4</accession>
<evidence type="ECO:0000256" key="2">
    <source>
        <dbReference type="ARBA" id="ARBA00022679"/>
    </source>
</evidence>
<feature type="domain" description="Maltose/galactoside acetyltransferase" evidence="6">
    <location>
        <begin position="27"/>
        <end position="74"/>
    </location>
</feature>
<sequence>MTISPGTNFDDPRFREDERTPAQRLEAGDYYVADDELSALTKRAVRLLSLYEQAYPTDPDIAAYLLAQVLGQVGEGVDIRPPLRVDYGYNISIGDGSWANYGLTVLDVAPVVIGADVLIGPNCSLYTAIHPTEPGPRRAKWESSAPITIEDNVWLGGSVVVCPGVTIGENSIIGAGAVVTRDIPANSIAVGNPARVIKDLDPTTPRAIEAAGVGVNAHTGDHA</sequence>
<gene>
    <name evidence="7" type="ORF">CYJ22_04910</name>
</gene>
<dbReference type="InterPro" id="IPR051159">
    <property type="entry name" value="Hexapeptide_acetyltransf"/>
</dbReference>
<dbReference type="AlphaFoldDB" id="A0A2I1I0S4"/>
<evidence type="ECO:0000256" key="4">
    <source>
        <dbReference type="ARBA" id="ARBA00023315"/>
    </source>
</evidence>
<comment type="caution">
    <text evidence="7">The sequence shown here is derived from an EMBL/GenBank/DDBJ whole genome shotgun (WGS) entry which is preliminary data.</text>
</comment>